<sequence length="159" mass="17900">MLDYIVGGGVRTPAEAKIKVVLDFPTPSTKTHIGAFLGFAGYYAHYVKNFSLNAAPLTHVLKGKIKKVKVIWTKDCYQAFKELKSRLTAMPVLYAPDYKKEFIIQTDVSDDGMGIIMSQRDEKNEHPILYLSQKFSDAQNENMAQPKKNAQRSSKPLKS</sequence>
<feature type="region of interest" description="Disordered" evidence="2">
    <location>
        <begin position="136"/>
        <end position="159"/>
    </location>
</feature>
<evidence type="ECO:0000313" key="4">
    <source>
        <dbReference type="EMBL" id="GBL89075.1"/>
    </source>
</evidence>
<organism evidence="4 5">
    <name type="scientific">Araneus ventricosus</name>
    <name type="common">Orbweaver spider</name>
    <name type="synonym">Epeira ventricosa</name>
    <dbReference type="NCBI Taxonomy" id="182803"/>
    <lineage>
        <taxon>Eukaryota</taxon>
        <taxon>Metazoa</taxon>
        <taxon>Ecdysozoa</taxon>
        <taxon>Arthropoda</taxon>
        <taxon>Chelicerata</taxon>
        <taxon>Arachnida</taxon>
        <taxon>Araneae</taxon>
        <taxon>Araneomorphae</taxon>
        <taxon>Entelegynae</taxon>
        <taxon>Araneoidea</taxon>
        <taxon>Araneidae</taxon>
        <taxon>Araneus</taxon>
    </lineage>
</organism>
<dbReference type="Proteomes" id="UP000499080">
    <property type="component" value="Unassembled WGS sequence"/>
</dbReference>
<reference evidence="4 5" key="1">
    <citation type="journal article" date="2019" name="Sci. Rep.">
        <title>Orb-weaving spider Araneus ventricosus genome elucidates the spidroin gene catalogue.</title>
        <authorList>
            <person name="Kono N."/>
            <person name="Nakamura H."/>
            <person name="Ohtoshi R."/>
            <person name="Moran D.A.P."/>
            <person name="Shinohara A."/>
            <person name="Yoshida Y."/>
            <person name="Fujiwara M."/>
            <person name="Mori M."/>
            <person name="Tomita M."/>
            <person name="Arakawa K."/>
        </authorList>
    </citation>
    <scope>NUCLEOTIDE SEQUENCE [LARGE SCALE GENOMIC DNA]</scope>
</reference>
<dbReference type="Gene3D" id="3.30.70.270">
    <property type="match status" value="1"/>
</dbReference>
<evidence type="ECO:0000259" key="3">
    <source>
        <dbReference type="Pfam" id="PF17919"/>
    </source>
</evidence>
<evidence type="ECO:0000256" key="2">
    <source>
        <dbReference type="SAM" id="MobiDB-lite"/>
    </source>
</evidence>
<dbReference type="Pfam" id="PF17919">
    <property type="entry name" value="RT_RNaseH_2"/>
    <property type="match status" value="1"/>
</dbReference>
<evidence type="ECO:0000256" key="1">
    <source>
        <dbReference type="ARBA" id="ARBA00012493"/>
    </source>
</evidence>
<dbReference type="PANTHER" id="PTHR33064">
    <property type="entry name" value="POL PROTEIN"/>
    <property type="match status" value="1"/>
</dbReference>
<gene>
    <name evidence="4" type="ORF">AVEN_255213_1</name>
</gene>
<dbReference type="InterPro" id="IPR041577">
    <property type="entry name" value="RT_RNaseH_2"/>
</dbReference>
<dbReference type="GO" id="GO:0003964">
    <property type="term" value="F:RNA-directed DNA polymerase activity"/>
    <property type="evidence" value="ECO:0007669"/>
    <property type="project" value="UniProtKB-EC"/>
</dbReference>
<protein>
    <recommendedName>
        <fullName evidence="1">RNA-directed DNA polymerase</fullName>
        <ecNumber evidence="1">2.7.7.49</ecNumber>
    </recommendedName>
</protein>
<accession>A0A4Y2BCI9</accession>
<dbReference type="InterPro" id="IPR043502">
    <property type="entry name" value="DNA/RNA_pol_sf"/>
</dbReference>
<keyword evidence="5" id="KW-1185">Reference proteome</keyword>
<dbReference type="SUPFAM" id="SSF56672">
    <property type="entry name" value="DNA/RNA polymerases"/>
    <property type="match status" value="1"/>
</dbReference>
<dbReference type="InterPro" id="IPR043128">
    <property type="entry name" value="Rev_trsase/Diguanyl_cyclase"/>
</dbReference>
<dbReference type="EC" id="2.7.7.49" evidence="1"/>
<dbReference type="PANTHER" id="PTHR33064:SF29">
    <property type="entry name" value="PEPTIDASE A2 DOMAIN-CONTAINING PROTEIN-RELATED"/>
    <property type="match status" value="1"/>
</dbReference>
<feature type="domain" description="Reverse transcriptase/retrotransposon-derived protein RNase H-like" evidence="3">
    <location>
        <begin position="72"/>
        <end position="141"/>
    </location>
</feature>
<proteinExistence type="predicted"/>
<name>A0A4Y2BCI9_ARAVE</name>
<dbReference type="InterPro" id="IPR051320">
    <property type="entry name" value="Viral_Replic_Matur_Polypro"/>
</dbReference>
<dbReference type="FunFam" id="3.30.70.270:FF:000020">
    <property type="entry name" value="Transposon Tf2-6 polyprotein-like Protein"/>
    <property type="match status" value="1"/>
</dbReference>
<comment type="caution">
    <text evidence="4">The sequence shown here is derived from an EMBL/GenBank/DDBJ whole genome shotgun (WGS) entry which is preliminary data.</text>
</comment>
<dbReference type="EMBL" id="BGPR01000063">
    <property type="protein sequence ID" value="GBL89075.1"/>
    <property type="molecule type" value="Genomic_DNA"/>
</dbReference>
<evidence type="ECO:0000313" key="5">
    <source>
        <dbReference type="Proteomes" id="UP000499080"/>
    </source>
</evidence>
<dbReference type="OrthoDB" id="2229855at2759"/>
<dbReference type="AlphaFoldDB" id="A0A4Y2BCI9"/>